<reference evidence="1 2" key="1">
    <citation type="submission" date="2018-02" db="EMBL/GenBank/DDBJ databases">
        <title>Comparative genomes isolates from brazilian mangrove.</title>
        <authorList>
            <person name="Araujo J.E."/>
            <person name="Taketani R.G."/>
            <person name="Silva M.C.P."/>
            <person name="Loureco M.V."/>
            <person name="Andreote F.D."/>
        </authorList>
    </citation>
    <scope>NUCLEOTIDE SEQUENCE [LARGE SCALE GENOMIC DNA]</scope>
    <source>
        <strain evidence="1 2">Nap-Phe MGV</strain>
    </source>
</reference>
<protein>
    <submittedName>
        <fullName evidence="1">Uncharacterized protein</fullName>
    </submittedName>
</protein>
<dbReference type="RefSeq" id="WP_105335137.1">
    <property type="nucleotide sequence ID" value="NZ_PUHZ01000010.1"/>
</dbReference>
<organism evidence="1 2">
    <name type="scientific">Blastopirellula marina</name>
    <dbReference type="NCBI Taxonomy" id="124"/>
    <lineage>
        <taxon>Bacteria</taxon>
        <taxon>Pseudomonadati</taxon>
        <taxon>Planctomycetota</taxon>
        <taxon>Planctomycetia</taxon>
        <taxon>Pirellulales</taxon>
        <taxon>Pirellulaceae</taxon>
        <taxon>Blastopirellula</taxon>
    </lineage>
</organism>
<accession>A0A2S8GNZ1</accession>
<dbReference type="EMBL" id="PUHZ01000010">
    <property type="protein sequence ID" value="PQO46166.1"/>
    <property type="molecule type" value="Genomic_DNA"/>
</dbReference>
<comment type="caution">
    <text evidence="1">The sequence shown here is derived from an EMBL/GenBank/DDBJ whole genome shotgun (WGS) entry which is preliminary data.</text>
</comment>
<gene>
    <name evidence="1" type="ORF">C5Y93_09250</name>
</gene>
<sequence length="384" mass="43346">MNVDIRDPDAIRSLRPLEVVTYLRSHSWKLQREVPNSKASIWTTAIEEEEYEVLVPFDISIRDFATRMAELLETLAIVEKRSQTQIFSDLLTTFADVIRIRLDDPELKDGSLPIEAYAQVAQRARDLLLAAACSATELRPVWHTRKPQQAMEQVKKIRIGQSERGSYIVTIISKVTPLLSRPQDGTLFELEQPFERRVTQMLATSLYALDNAAADAAVSGELTSFEESVSKGVNANLCDAVAGLWEGDESQRMIDFTFSWSPGRPIGNNVPSHISFSADRIPVIREAARVMKERAPVKDFELFGQVVKLDREPGQPIGRVTVVGNVDDRQRRVSLELPETEYHKAVKAHDDQLDFRCMGTLVREGRAHVLREPFDVQSYPSVDD</sequence>
<proteinExistence type="predicted"/>
<name>A0A2S8GNZ1_9BACT</name>
<evidence type="ECO:0000313" key="2">
    <source>
        <dbReference type="Proteomes" id="UP000237819"/>
    </source>
</evidence>
<dbReference type="OrthoDB" id="9784365at2"/>
<dbReference type="AlphaFoldDB" id="A0A2S8GNZ1"/>
<dbReference type="Proteomes" id="UP000237819">
    <property type="component" value="Unassembled WGS sequence"/>
</dbReference>
<evidence type="ECO:0000313" key="1">
    <source>
        <dbReference type="EMBL" id="PQO46166.1"/>
    </source>
</evidence>